<sequence>MVGATRLPPVSSQLYRSVASLQQVAVEALPDADHSSTVPEPKAKRSEPCQASVDLRALCHQLYARDADGLVICKPSAGSQNSIAAEQRGSALEAHVASADQAAFEGCFRTACGQAIFEGWGRDDVATQAALDLLDFGNELLQSAGPRRLPPALDDTSTASITASEQLPVQQPTAFWQGPAGQGMSRYLTLAPCQDADRVRRAARVKASAKTEPPGKGGIKRKKSSDAAGQGSGTGKKQRAAGKKTLAKGLPRAMQAHFAALLSCMDASSPPEGPDSYQDQLQVPHDIEGTARLRQGVKKEVERVKSLQAWEVSRPLAIAFKSTCTDLLAGGCSSLQSLRQRISQTCSDAGTAFLEGSSGQRSNKIMKAANDLAMAISTSLESILGLAARGYRPVPEKRPGEVADFTGILPPSIVANREPFFHGAWRKQPYAPRPYTKLDKYDIPEERAELEWKLKTSKHGGCTGQHCTANGSLGTYDVEKEGFLTKCTCLACNTECDASCGCEGRPECQNRAVSQRRPLRLGQDLEEVDAWGLDCYVRRNILDAILASGAFGKCPKPAPAPAPAAMGVANPAPTLSASDNEAISSSDASEQVDQSSAHQDAASTPSELFKPDVIKPRVSPDHAPRRQLDDHQDTAQPSGVASKAEMLEKGLELAADGVTSQLPQTEAPQPPPSIAEASLTAQLQVKAAQAELSEPERLANDWIQLHLMPTINRQGSLGWDLVAAAQRVQQASKAAGETASLKAAVALEQRVRQASYDYFRVHPKGVGLVCRREHGLAPLTFVQEYLGEMFTPWRWFEIQDAIKKSSKDELPDFYNIVLDRPKDDAAGYDVLFIDAASKGTIASRMSHSCSPNCQAVVMACGSRLTIAVYTLRHVHEGEELSFDYASVTESEKEFRAAICLCGTRSCRGSFLYFSGSRAFQHIMTTQHTMLHRQVLILRASSEPLNDIDRKRLEGWGLRDAALGSKSRGTRAPDWLQKWAALVLEYIEEERGLLPAELLAIPPPFARYTPASAAAEAKGVSESRLQDVVISLDKVKLCLRQAGQSQAAPLRVLTDAETMEHLWSGDRSIAKRIVLAAASSLVPADMAKLVSQAGSFLALHRLAEQHAQRAPHLLSLTTLLNGAADTAQEAKGKLKELAEKLRQIDIQEGGGHTAAADIIYIYACTQCWFSPGRGYKGFVSPPVRLDLIDLALDRTATAPLEPAGPAPPAGLSAPDVPAAAKRETKAGSKSKPGRDGGGPANASSKSSVLSKRYGSTFIWGQLSGWFKQTVYDPTASLSAERRGTISLPDIESCYGGSKQRYNAKEREDMLEHIEKRPDAMWKSSIWSFRNDAKVYGSPMYDAVWMSVTAARSDDQMRKMLSHLKAAAVPFESLKVAA</sequence>
<keyword evidence="5" id="KW-1185">Reference proteome</keyword>
<dbReference type="EMBL" id="JALJOV010000077">
    <property type="protein sequence ID" value="KAK9867579.1"/>
    <property type="molecule type" value="Genomic_DNA"/>
</dbReference>
<dbReference type="Pfam" id="PF00856">
    <property type="entry name" value="SET"/>
    <property type="match status" value="1"/>
</dbReference>
<feature type="region of interest" description="Disordered" evidence="2">
    <location>
        <begin position="1198"/>
        <end position="1245"/>
    </location>
</feature>
<dbReference type="Pfam" id="PF19633">
    <property type="entry name" value="SDG2_C"/>
    <property type="match status" value="2"/>
</dbReference>
<feature type="region of interest" description="Disordered" evidence="2">
    <location>
        <begin position="201"/>
        <end position="246"/>
    </location>
</feature>
<dbReference type="PANTHER" id="PTHR46655">
    <property type="entry name" value="HISTONE-LYSINE N-METHYLTRANSFERASE ATXR3"/>
    <property type="match status" value="1"/>
</dbReference>
<evidence type="ECO:0000313" key="5">
    <source>
        <dbReference type="Proteomes" id="UP001485043"/>
    </source>
</evidence>
<evidence type="ECO:0000256" key="2">
    <source>
        <dbReference type="SAM" id="MobiDB-lite"/>
    </source>
</evidence>
<dbReference type="InterPro" id="IPR001214">
    <property type="entry name" value="SET_dom"/>
</dbReference>
<reference evidence="4 5" key="1">
    <citation type="journal article" date="2024" name="Nat. Commun.">
        <title>Phylogenomics reveals the evolutionary origins of lichenization in chlorophyte algae.</title>
        <authorList>
            <person name="Puginier C."/>
            <person name="Libourel C."/>
            <person name="Otte J."/>
            <person name="Skaloud P."/>
            <person name="Haon M."/>
            <person name="Grisel S."/>
            <person name="Petersen M."/>
            <person name="Berrin J.G."/>
            <person name="Delaux P.M."/>
            <person name="Dal Grande F."/>
            <person name="Keller J."/>
        </authorList>
    </citation>
    <scope>NUCLEOTIDE SEQUENCE [LARGE SCALE GENOMIC DNA]</scope>
    <source>
        <strain evidence="4 5">SAG 2523</strain>
    </source>
</reference>
<dbReference type="PROSITE" id="PS50280">
    <property type="entry name" value="SET"/>
    <property type="match status" value="1"/>
</dbReference>
<feature type="compositionally biased region" description="Basic and acidic residues" evidence="2">
    <location>
        <begin position="609"/>
        <end position="633"/>
    </location>
</feature>
<name>A0AAW1TF79_9CHLO</name>
<feature type="region of interest" description="Disordered" evidence="2">
    <location>
        <begin position="571"/>
        <end position="640"/>
    </location>
</feature>
<feature type="compositionally biased region" description="Basic residues" evidence="2">
    <location>
        <begin position="236"/>
        <end position="246"/>
    </location>
</feature>
<dbReference type="SMART" id="SM00317">
    <property type="entry name" value="SET"/>
    <property type="match status" value="1"/>
</dbReference>
<dbReference type="Proteomes" id="UP001485043">
    <property type="component" value="Unassembled WGS sequence"/>
</dbReference>
<dbReference type="Gene3D" id="2.170.270.10">
    <property type="entry name" value="SET domain"/>
    <property type="match status" value="1"/>
</dbReference>
<evidence type="ECO:0000256" key="1">
    <source>
        <dbReference type="SAM" id="Coils"/>
    </source>
</evidence>
<keyword evidence="1" id="KW-0175">Coiled coil</keyword>
<organism evidence="4 5">
    <name type="scientific">Apatococcus fuscideae</name>
    <dbReference type="NCBI Taxonomy" id="2026836"/>
    <lineage>
        <taxon>Eukaryota</taxon>
        <taxon>Viridiplantae</taxon>
        <taxon>Chlorophyta</taxon>
        <taxon>core chlorophytes</taxon>
        <taxon>Trebouxiophyceae</taxon>
        <taxon>Chlorellales</taxon>
        <taxon>Chlorellaceae</taxon>
        <taxon>Apatococcus</taxon>
    </lineage>
</organism>
<proteinExistence type="predicted"/>
<accession>A0AAW1TF79</accession>
<dbReference type="PANTHER" id="PTHR46655:SF1">
    <property type="entry name" value="HISTONE-LYSINE N-METHYLTRANSFERASE ATXR3"/>
    <property type="match status" value="1"/>
</dbReference>
<feature type="coiled-coil region" evidence="1">
    <location>
        <begin position="1119"/>
        <end position="1146"/>
    </location>
</feature>
<gene>
    <name evidence="4" type="ORF">WJX84_002924</name>
</gene>
<protein>
    <recommendedName>
        <fullName evidence="3">SET domain-containing protein</fullName>
    </recommendedName>
</protein>
<comment type="caution">
    <text evidence="4">The sequence shown here is derived from an EMBL/GenBank/DDBJ whole genome shotgun (WGS) entry which is preliminary data.</text>
</comment>
<dbReference type="InterPro" id="IPR046341">
    <property type="entry name" value="SET_dom_sf"/>
</dbReference>
<dbReference type="InterPro" id="IPR045606">
    <property type="entry name" value="ATXR3_C"/>
</dbReference>
<feature type="domain" description="SET" evidence="3">
    <location>
        <begin position="749"/>
        <end position="885"/>
    </location>
</feature>
<evidence type="ECO:0000259" key="3">
    <source>
        <dbReference type="PROSITE" id="PS50280"/>
    </source>
</evidence>
<dbReference type="SUPFAM" id="SSF82199">
    <property type="entry name" value="SET domain"/>
    <property type="match status" value="1"/>
</dbReference>
<feature type="compositionally biased region" description="Polar residues" evidence="2">
    <location>
        <begin position="575"/>
        <end position="606"/>
    </location>
</feature>
<evidence type="ECO:0000313" key="4">
    <source>
        <dbReference type="EMBL" id="KAK9867579.1"/>
    </source>
</evidence>